<name>A0A545SZZ8_9GAMM</name>
<comment type="caution">
    <text evidence="2">The sequence shown here is derived from an EMBL/GenBank/DDBJ whole genome shotgun (WGS) entry which is preliminary data.</text>
</comment>
<keyword evidence="1" id="KW-0732">Signal</keyword>
<dbReference type="EMBL" id="VHSG01000024">
    <property type="protein sequence ID" value="TQV70547.1"/>
    <property type="molecule type" value="Genomic_DNA"/>
</dbReference>
<organism evidence="2 3">
    <name type="scientific">Exilibacterium tricleocarpae</name>
    <dbReference type="NCBI Taxonomy" id="2591008"/>
    <lineage>
        <taxon>Bacteria</taxon>
        <taxon>Pseudomonadati</taxon>
        <taxon>Pseudomonadota</taxon>
        <taxon>Gammaproteobacteria</taxon>
        <taxon>Cellvibrionales</taxon>
        <taxon>Cellvibrionaceae</taxon>
        <taxon>Exilibacterium</taxon>
    </lineage>
</organism>
<protein>
    <recommendedName>
        <fullName evidence="4">BNR repeat-containing family member</fullName>
    </recommendedName>
</protein>
<dbReference type="OrthoDB" id="223410at2"/>
<dbReference type="InterPro" id="IPR035992">
    <property type="entry name" value="Ricin_B-like_lectins"/>
</dbReference>
<accession>A0A545SZZ8</accession>
<evidence type="ECO:0000313" key="3">
    <source>
        <dbReference type="Proteomes" id="UP000319732"/>
    </source>
</evidence>
<evidence type="ECO:0008006" key="4">
    <source>
        <dbReference type="Google" id="ProtNLM"/>
    </source>
</evidence>
<sequence length="576" mass="62278">MKKVLQWGGAVALFLTATTTDAQVAQEQLSTTVDKSNQAGWWKPLAVAGGRQYFAFNEPGSANNNHRGVVAVKDAGVWQYGNLKTSGGGLWQHNDDLGHDQPTIAIDGDGFIHVFTDMHNDGWRYFRSAAANDVSDIRQKFDILPNGGSLTYPVANTAPNGDVYLIIRNRAGGQGGKGELIHWNNAANTWNHVATFAFNPNDMVYPDDLVVDSAGIVHFIFQWSAGGTNPMRHYGSYLQYNPATGNFKTANGATVSTPVSLATPDLFFQGLEPGEQFIPQPNPTTSAGKGMQSAKLALDGLNKPSVVYRYRTSGSSGSRDYDVYRIRWNGSAWVDKELLFDDTDTIAALGHTHNGSRVRAYYVTGDKHLRVAEKSAGVWTHYTLSNTDSIERIGVVPFGTDDLIYASAPTAKNANSGNLFSIVAGDILTSVPDQPCLSGTQFGTRPGTYTLVNVAHQLLLEASAATANLTLTSSLTDRSRWILQDGNADGEFGLINRAFDSRMEANGAVASVSVSYDSFSEARMRWTLLDSDNDGAFGIVSVAHNPNHLRASTPGAIVDLDAPPYTPEEVWTICPQ</sequence>
<dbReference type="AlphaFoldDB" id="A0A545SZZ8"/>
<dbReference type="Pfam" id="PF15892">
    <property type="entry name" value="BNR_4"/>
    <property type="match status" value="1"/>
</dbReference>
<evidence type="ECO:0000256" key="1">
    <source>
        <dbReference type="SAM" id="SignalP"/>
    </source>
</evidence>
<reference evidence="2 3" key="1">
    <citation type="submission" date="2019-06" db="EMBL/GenBank/DDBJ databases">
        <title>Whole genome sequence for Cellvibrionaceae sp. R142.</title>
        <authorList>
            <person name="Wang G."/>
        </authorList>
    </citation>
    <scope>NUCLEOTIDE SEQUENCE [LARGE SCALE GENOMIC DNA]</scope>
    <source>
        <strain evidence="2 3">R142</strain>
    </source>
</reference>
<gene>
    <name evidence="2" type="ORF">FKG94_21225</name>
</gene>
<proteinExistence type="predicted"/>
<dbReference type="Proteomes" id="UP000319732">
    <property type="component" value="Unassembled WGS sequence"/>
</dbReference>
<dbReference type="RefSeq" id="WP_142928957.1">
    <property type="nucleotide sequence ID" value="NZ_ML660102.1"/>
</dbReference>
<dbReference type="SUPFAM" id="SSF50370">
    <property type="entry name" value="Ricin B-like lectins"/>
    <property type="match status" value="1"/>
</dbReference>
<keyword evidence="3" id="KW-1185">Reference proteome</keyword>
<feature type="signal peptide" evidence="1">
    <location>
        <begin position="1"/>
        <end position="22"/>
    </location>
</feature>
<feature type="chain" id="PRO_5021773808" description="BNR repeat-containing family member" evidence="1">
    <location>
        <begin position="23"/>
        <end position="576"/>
    </location>
</feature>
<evidence type="ECO:0000313" key="2">
    <source>
        <dbReference type="EMBL" id="TQV70547.1"/>
    </source>
</evidence>